<sequence>MKHTEEPADFASIALDPATTAFFFDFDGTLAEIVDDPDAVTIGDDVRDALVAIGEAAGGSLAVISGREIAAIDRFLSPLTLPVGGAHGAERRSVEGDVHRTEFDSGDLDRLAARVEGFAREYPGTSVETKRTSVALHYRRNPAAEEECVALARSLAEEYPSVSLLAGKMVLEFKFSGRTKADVIADFMAEEPFSGRRPVYFGDDVTDEDAFRVMPRWDGVSVKIGEGPTEAGYRLADPSALHAWMKRLAQGPGR</sequence>
<dbReference type="RefSeq" id="WP_072601829.1">
    <property type="nucleotide sequence ID" value="NZ_CP018171.1"/>
</dbReference>
<evidence type="ECO:0000256" key="2">
    <source>
        <dbReference type="ARBA" id="ARBA00008770"/>
    </source>
</evidence>
<dbReference type="InterPro" id="IPR006379">
    <property type="entry name" value="HAD-SF_hydro_IIB"/>
</dbReference>
<dbReference type="CDD" id="cd01627">
    <property type="entry name" value="HAD_TPP"/>
    <property type="match status" value="1"/>
</dbReference>
<evidence type="ECO:0000256" key="1">
    <source>
        <dbReference type="ARBA" id="ARBA00005199"/>
    </source>
</evidence>
<proteinExistence type="inferred from homology"/>
<dbReference type="EMBL" id="CP018171">
    <property type="protein sequence ID" value="APH70417.1"/>
    <property type="molecule type" value="Genomic_DNA"/>
</dbReference>
<reference evidence="6" key="1">
    <citation type="submission" date="2016-11" db="EMBL/GenBank/DDBJ databases">
        <title>Mesorhizobium oceanicum sp. nov., isolated from deep seawater in South China Sea.</title>
        <authorList>
            <person name="Fu G.-Y."/>
        </authorList>
    </citation>
    <scope>NUCLEOTIDE SEQUENCE [LARGE SCALE GENOMIC DNA]</scope>
    <source>
        <strain evidence="6">B7</strain>
    </source>
</reference>
<dbReference type="EC" id="3.1.3.12" evidence="4"/>
<dbReference type="Gene3D" id="3.30.70.1020">
    <property type="entry name" value="Trehalose-6-phosphate phosphatase related protein, domain 2"/>
    <property type="match status" value="1"/>
</dbReference>
<dbReference type="NCBIfam" id="TIGR01484">
    <property type="entry name" value="HAD-SF-IIB"/>
    <property type="match status" value="1"/>
</dbReference>
<evidence type="ECO:0000313" key="6">
    <source>
        <dbReference type="Proteomes" id="UP000182840"/>
    </source>
</evidence>
<comment type="function">
    <text evidence="4">Removes the phosphate from trehalose 6-phosphate to produce free trehalose.</text>
</comment>
<protein>
    <recommendedName>
        <fullName evidence="4">Trehalose 6-phosphate phosphatase</fullName>
        <ecNumber evidence="4">3.1.3.12</ecNumber>
    </recommendedName>
</protein>
<keyword evidence="6" id="KW-1185">Reference proteome</keyword>
<dbReference type="UniPathway" id="UPA00299"/>
<dbReference type="STRING" id="1670800.BSQ44_02750"/>
<dbReference type="GO" id="GO:0005992">
    <property type="term" value="P:trehalose biosynthetic process"/>
    <property type="evidence" value="ECO:0007669"/>
    <property type="project" value="UniProtKB-UniPathway"/>
</dbReference>
<evidence type="ECO:0000313" key="5">
    <source>
        <dbReference type="EMBL" id="APH70417.1"/>
    </source>
</evidence>
<name>A0A1L3SLY3_9HYPH</name>
<comment type="pathway">
    <text evidence="1 4">Glycan biosynthesis; trehalose biosynthesis.</text>
</comment>
<dbReference type="Gene3D" id="3.40.50.1000">
    <property type="entry name" value="HAD superfamily/HAD-like"/>
    <property type="match status" value="1"/>
</dbReference>
<dbReference type="Proteomes" id="UP000182840">
    <property type="component" value="Chromosome"/>
</dbReference>
<comment type="catalytic activity">
    <reaction evidence="4">
        <text>alpha,alpha-trehalose 6-phosphate + H2O = alpha,alpha-trehalose + phosphate</text>
        <dbReference type="Rhea" id="RHEA:23420"/>
        <dbReference type="ChEBI" id="CHEBI:15377"/>
        <dbReference type="ChEBI" id="CHEBI:16551"/>
        <dbReference type="ChEBI" id="CHEBI:43474"/>
        <dbReference type="ChEBI" id="CHEBI:58429"/>
        <dbReference type="EC" id="3.1.3.12"/>
    </reaction>
</comment>
<keyword evidence="3 4" id="KW-0378">Hydrolase</keyword>
<dbReference type="AlphaFoldDB" id="A0A1L3SLY3"/>
<comment type="similarity">
    <text evidence="2 4">Belongs to the trehalose phosphatase family.</text>
</comment>
<accession>A0A1L3SLY3</accession>
<organism evidence="5 6">
    <name type="scientific">Aquibium oceanicum</name>
    <dbReference type="NCBI Taxonomy" id="1670800"/>
    <lineage>
        <taxon>Bacteria</taxon>
        <taxon>Pseudomonadati</taxon>
        <taxon>Pseudomonadota</taxon>
        <taxon>Alphaproteobacteria</taxon>
        <taxon>Hyphomicrobiales</taxon>
        <taxon>Phyllobacteriaceae</taxon>
        <taxon>Aquibium</taxon>
    </lineage>
</organism>
<evidence type="ECO:0000256" key="4">
    <source>
        <dbReference type="RuleBase" id="RU361117"/>
    </source>
</evidence>
<dbReference type="GO" id="GO:0046872">
    <property type="term" value="F:metal ion binding"/>
    <property type="evidence" value="ECO:0007669"/>
    <property type="project" value="UniProtKB-KW"/>
</dbReference>
<dbReference type="InterPro" id="IPR036412">
    <property type="entry name" value="HAD-like_sf"/>
</dbReference>
<dbReference type="GO" id="GO:0004805">
    <property type="term" value="F:trehalose-phosphatase activity"/>
    <property type="evidence" value="ECO:0007669"/>
    <property type="project" value="UniProtKB-EC"/>
</dbReference>
<comment type="cofactor">
    <cofactor evidence="4">
        <name>Mg(2+)</name>
        <dbReference type="ChEBI" id="CHEBI:18420"/>
    </cofactor>
</comment>
<keyword evidence="4" id="KW-0479">Metal-binding</keyword>
<dbReference type="InterPro" id="IPR023214">
    <property type="entry name" value="HAD_sf"/>
</dbReference>
<dbReference type="PANTHER" id="PTHR43768">
    <property type="entry name" value="TREHALOSE 6-PHOSPHATE PHOSPHATASE"/>
    <property type="match status" value="1"/>
</dbReference>
<dbReference type="InterPro" id="IPR003337">
    <property type="entry name" value="Trehalose_PPase"/>
</dbReference>
<dbReference type="KEGG" id="meso:BSQ44_02750"/>
<evidence type="ECO:0000256" key="3">
    <source>
        <dbReference type="ARBA" id="ARBA00022801"/>
    </source>
</evidence>
<dbReference type="NCBIfam" id="TIGR00685">
    <property type="entry name" value="T6PP"/>
    <property type="match status" value="1"/>
</dbReference>
<dbReference type="PANTHER" id="PTHR43768:SF3">
    <property type="entry name" value="TREHALOSE 6-PHOSPHATE PHOSPHATASE"/>
    <property type="match status" value="1"/>
</dbReference>
<dbReference type="OrthoDB" id="9814913at2"/>
<dbReference type="SUPFAM" id="SSF56784">
    <property type="entry name" value="HAD-like"/>
    <property type="match status" value="1"/>
</dbReference>
<keyword evidence="4" id="KW-0460">Magnesium</keyword>
<dbReference type="InterPro" id="IPR044651">
    <property type="entry name" value="OTSB-like"/>
</dbReference>
<gene>
    <name evidence="5" type="ORF">BSQ44_02750</name>
</gene>
<dbReference type="Pfam" id="PF02358">
    <property type="entry name" value="Trehalose_PPase"/>
    <property type="match status" value="1"/>
</dbReference>